<dbReference type="PANTHER" id="PTHR11362">
    <property type="entry name" value="PHOSPHATIDYLETHANOLAMINE-BINDING PROTEIN"/>
    <property type="match status" value="1"/>
</dbReference>
<evidence type="ECO:0000313" key="1">
    <source>
        <dbReference type="EMBL" id="KAB7507233.1"/>
    </source>
</evidence>
<sequence length="122" mass="13494">MPNIHWNPVVGNYYTLMMVDPDAPSRSDPKFREWRHWLVGNIPGSDASQGETLTAYAGSTPPKGTGLHRYVLLVYKQPGKLTFDEPTLSSTSGKGRGNFSAKKFAAKYKLDLIAGNFFQAQS</sequence>
<dbReference type="CDD" id="cd00866">
    <property type="entry name" value="PEBP_euk"/>
    <property type="match status" value="1"/>
</dbReference>
<accession>A0A5N5TM29</accession>
<comment type="caution">
    <text evidence="1">The sequence shown here is derived from an EMBL/GenBank/DDBJ whole genome shotgun (WGS) entry which is preliminary data.</text>
</comment>
<protein>
    <submittedName>
        <fullName evidence="1">Phosphatidylethanolamine-binding protein 1</fullName>
    </submittedName>
</protein>
<gene>
    <name evidence="1" type="primary">PEBP1</name>
    <name evidence="1" type="ORF">Anas_01096</name>
</gene>
<dbReference type="InterPro" id="IPR035810">
    <property type="entry name" value="PEBP_euk"/>
</dbReference>
<organism evidence="1 2">
    <name type="scientific">Armadillidium nasatum</name>
    <dbReference type="NCBI Taxonomy" id="96803"/>
    <lineage>
        <taxon>Eukaryota</taxon>
        <taxon>Metazoa</taxon>
        <taxon>Ecdysozoa</taxon>
        <taxon>Arthropoda</taxon>
        <taxon>Crustacea</taxon>
        <taxon>Multicrustacea</taxon>
        <taxon>Malacostraca</taxon>
        <taxon>Eumalacostraca</taxon>
        <taxon>Peracarida</taxon>
        <taxon>Isopoda</taxon>
        <taxon>Oniscidea</taxon>
        <taxon>Crinocheta</taxon>
        <taxon>Armadillidiidae</taxon>
        <taxon>Armadillidium</taxon>
    </lineage>
</organism>
<proteinExistence type="predicted"/>
<evidence type="ECO:0000313" key="2">
    <source>
        <dbReference type="Proteomes" id="UP000326759"/>
    </source>
</evidence>
<dbReference type="OrthoDB" id="2506647at2759"/>
<dbReference type="AlphaFoldDB" id="A0A5N5TM29"/>
<dbReference type="InterPro" id="IPR036610">
    <property type="entry name" value="PEBP-like_sf"/>
</dbReference>
<dbReference type="SUPFAM" id="SSF49777">
    <property type="entry name" value="PEBP-like"/>
    <property type="match status" value="1"/>
</dbReference>
<dbReference type="PANTHER" id="PTHR11362:SF82">
    <property type="entry name" value="PHOSPHATIDYLETHANOLAMINE-BINDING PROTEIN 4"/>
    <property type="match status" value="1"/>
</dbReference>
<dbReference type="Proteomes" id="UP000326759">
    <property type="component" value="Unassembled WGS sequence"/>
</dbReference>
<name>A0A5N5TM29_9CRUS</name>
<reference evidence="1 2" key="1">
    <citation type="journal article" date="2019" name="PLoS Biol.">
        <title>Sex chromosomes control vertical transmission of feminizing Wolbachia symbionts in an isopod.</title>
        <authorList>
            <person name="Becking T."/>
            <person name="Chebbi M.A."/>
            <person name="Giraud I."/>
            <person name="Moumen B."/>
            <person name="Laverre T."/>
            <person name="Caubet Y."/>
            <person name="Peccoud J."/>
            <person name="Gilbert C."/>
            <person name="Cordaux R."/>
        </authorList>
    </citation>
    <scope>NUCLEOTIDE SEQUENCE [LARGE SCALE GENOMIC DNA]</scope>
    <source>
        <strain evidence="1">ANa2</strain>
        <tissue evidence="1">Whole body excluding digestive tract and cuticle</tissue>
    </source>
</reference>
<dbReference type="Gene3D" id="3.90.280.10">
    <property type="entry name" value="PEBP-like"/>
    <property type="match status" value="1"/>
</dbReference>
<keyword evidence="2" id="KW-1185">Reference proteome</keyword>
<dbReference type="EMBL" id="SEYY01000443">
    <property type="protein sequence ID" value="KAB7507233.1"/>
    <property type="molecule type" value="Genomic_DNA"/>
</dbReference>
<dbReference type="Pfam" id="PF01161">
    <property type="entry name" value="PBP"/>
    <property type="match status" value="1"/>
</dbReference>
<dbReference type="InterPro" id="IPR008914">
    <property type="entry name" value="PEBP"/>
</dbReference>